<sequence length="72" mass="8372">MILFMQHGKNHKENQWPSLTKKTQDTNLIIIICMVTQEWGLLRYCTAPQLYVFPAVLIAMVTQKTTDYVSVQ</sequence>
<evidence type="ECO:0000313" key="1">
    <source>
        <dbReference type="EMBL" id="JAE26982.1"/>
    </source>
</evidence>
<protein>
    <submittedName>
        <fullName evidence="1">Uncharacterized protein</fullName>
    </submittedName>
</protein>
<dbReference type="EMBL" id="GBRH01170914">
    <property type="protein sequence ID" value="JAE26982.1"/>
    <property type="molecule type" value="Transcribed_RNA"/>
</dbReference>
<accession>A0A0A9GR96</accession>
<dbReference type="AlphaFoldDB" id="A0A0A9GR96"/>
<reference evidence="1" key="1">
    <citation type="submission" date="2014-09" db="EMBL/GenBank/DDBJ databases">
        <authorList>
            <person name="Magalhaes I.L.F."/>
            <person name="Oliveira U."/>
            <person name="Santos F.R."/>
            <person name="Vidigal T.H.D.A."/>
            <person name="Brescovit A.D."/>
            <person name="Santos A.J."/>
        </authorList>
    </citation>
    <scope>NUCLEOTIDE SEQUENCE</scope>
    <source>
        <tissue evidence="1">Shoot tissue taken approximately 20 cm above the soil surface</tissue>
    </source>
</reference>
<name>A0A0A9GR96_ARUDO</name>
<proteinExistence type="predicted"/>
<reference evidence="1" key="2">
    <citation type="journal article" date="2015" name="Data Brief">
        <title>Shoot transcriptome of the giant reed, Arundo donax.</title>
        <authorList>
            <person name="Barrero R.A."/>
            <person name="Guerrero F.D."/>
            <person name="Moolhuijzen P."/>
            <person name="Goolsby J.A."/>
            <person name="Tidwell J."/>
            <person name="Bellgard S.E."/>
            <person name="Bellgard M.I."/>
        </authorList>
    </citation>
    <scope>NUCLEOTIDE SEQUENCE</scope>
    <source>
        <tissue evidence="1">Shoot tissue taken approximately 20 cm above the soil surface</tissue>
    </source>
</reference>
<organism evidence="1">
    <name type="scientific">Arundo donax</name>
    <name type="common">Giant reed</name>
    <name type="synonym">Donax arundinaceus</name>
    <dbReference type="NCBI Taxonomy" id="35708"/>
    <lineage>
        <taxon>Eukaryota</taxon>
        <taxon>Viridiplantae</taxon>
        <taxon>Streptophyta</taxon>
        <taxon>Embryophyta</taxon>
        <taxon>Tracheophyta</taxon>
        <taxon>Spermatophyta</taxon>
        <taxon>Magnoliopsida</taxon>
        <taxon>Liliopsida</taxon>
        <taxon>Poales</taxon>
        <taxon>Poaceae</taxon>
        <taxon>PACMAD clade</taxon>
        <taxon>Arundinoideae</taxon>
        <taxon>Arundineae</taxon>
        <taxon>Arundo</taxon>
    </lineage>
</organism>